<name>A0A2J7ZWL2_9CHLO</name>
<evidence type="ECO:0000313" key="6">
    <source>
        <dbReference type="EMBL" id="PNH04660.1"/>
    </source>
</evidence>
<gene>
    <name evidence="6" type="ORF">TSOC_009152</name>
</gene>
<evidence type="ECO:0000259" key="5">
    <source>
        <dbReference type="SMART" id="SM00985"/>
    </source>
</evidence>
<comment type="caution">
    <text evidence="6">The sequence shown here is derived from an EMBL/GenBank/DDBJ whole genome shotgun (WGS) entry which is preliminary data.</text>
</comment>
<dbReference type="FunFam" id="2.40.30.180:FF:000002">
    <property type="entry name" value="Ubiquitin-activating enzyme E1 2"/>
    <property type="match status" value="1"/>
</dbReference>
<dbReference type="GO" id="GO:0031510">
    <property type="term" value="C:SUMO activating enzyme complex"/>
    <property type="evidence" value="ECO:0007669"/>
    <property type="project" value="TreeGrafter"/>
</dbReference>
<sequence length="1052" mass="113014">MHAMSRSGEQGAGGRELDEELHSRQLPVYGREAMRRMAASAVLVCGANGLSAEVAKDVILAGVGSVTVHDTAACGLRDLSAQFFLDEQDVGRNRAEACRDKLQELNAGVAVHAASGALTLDLLRRHQAVVCTTASAEEAVRLDALCHGAGVAFIWAQTHGVFARVFTDFGPNFTVYDVDGEHPHTAIVASVSSSAHRIKVTCVDNEPLRLQEGELVSFSEVEGMDELNTQGPFRIRKREARSFELEADTSGWGEYVRGGIAVQVKEPKTLAFRPLEQALRDPGDLQRVDLANPDRPRQLHLAFRALDAFEAEAGRPPRAANAADATRLYDLAAGINAAAPAGARLASLNGALLAQLAHCAGSEISPMAAVFGGVVGQEVLKALSGRFHPILQWLYFDSVTSLPGPDTLAAAGGGGPDEFSPLGCRYDAQIAVFGRTMQRRLSTLRVFLVGAGALGGEYLKDLACMGVACSLSGGGGAAGGLLTVTDDDTVERSNLSRQFLFRDGDIGSFKSTAALAAARRLNPAVRVEALQTRVSPSTEDVFDDKFWQGLDLVLTAVDSVEARLYVDGRCVCFSKPLLDSGTLGLKCSTQVVIPHLTENYGAFRDPPDKEAPACTLRSFPYNIAHCLAWARSGKPHLRTASRGIWQHPAVSKGVRANLGGTPMQQQQQLELLESVAEVLLDRAASFEQCIVWARRRFQEYFVDRIERLTADFPATATTADTGAPFWSAPKRFPRPLAFDAADHAHAAFVQTAAILRAEVYGVPRPDWAADAARVAAVAAQSVTQLEAGRPKQARADWSADNDEAVIEAIGGLLSRLGATAEQLGGGLEIHPIQFEKDDDTNSHMDLIAGLANLRARNYSIPEVDRLQAKLIAGRITPAVATATAVAAGLACLELYKAVLPGSKVAAFRNTNANLALPLIRMMEPAPPEVARHNGAEWSVWDRWALEGDPTVRQGGFQVVHTAQAAAVSYQPADLHNLSMRRLLRAHVLGWFSSRGLKAYSISCGTALLHDNGNPKHAERLDMRISELVMTTAKVHGGGRRHLGWMTWTKAGR</sequence>
<dbReference type="UniPathway" id="UPA00143"/>
<dbReference type="InterPro" id="IPR035985">
    <property type="entry name" value="Ubiquitin-activating_enz"/>
</dbReference>
<dbReference type="GO" id="GO:0019948">
    <property type="term" value="F:SUMO activating enzyme activity"/>
    <property type="evidence" value="ECO:0007669"/>
    <property type="project" value="TreeGrafter"/>
</dbReference>
<dbReference type="Gene3D" id="2.40.30.180">
    <property type="entry name" value="Ubiquitin-activating enzyme E1, FCCH domain"/>
    <property type="match status" value="1"/>
</dbReference>
<feature type="region of interest" description="Disordered" evidence="4">
    <location>
        <begin position="1"/>
        <end position="21"/>
    </location>
</feature>
<comment type="similarity">
    <text evidence="2">Belongs to the ubiquitin-activating E1 family.</text>
</comment>
<dbReference type="GO" id="GO:0016567">
    <property type="term" value="P:protein ubiquitination"/>
    <property type="evidence" value="ECO:0007669"/>
    <property type="project" value="UniProtKB-UniPathway"/>
</dbReference>
<dbReference type="InterPro" id="IPR019572">
    <property type="entry name" value="UBA_E1_SCCH"/>
</dbReference>
<dbReference type="InterPro" id="IPR042063">
    <property type="entry name" value="Ubi_acti_E1_SCCH"/>
</dbReference>
<dbReference type="InterPro" id="IPR018075">
    <property type="entry name" value="UBQ-activ_enz_E1"/>
</dbReference>
<evidence type="ECO:0000256" key="4">
    <source>
        <dbReference type="SAM" id="MobiDB-lite"/>
    </source>
</evidence>
<dbReference type="InterPro" id="IPR042302">
    <property type="entry name" value="E1_FCCH_sf"/>
</dbReference>
<keyword evidence="3" id="KW-0436">Ligase</keyword>
<dbReference type="Gene3D" id="1.10.10.2660">
    <property type="entry name" value="Ubiquitin-activating enzyme E1, SCCH domain"/>
    <property type="match status" value="1"/>
</dbReference>
<evidence type="ECO:0000256" key="3">
    <source>
        <dbReference type="ARBA" id="ARBA00022598"/>
    </source>
</evidence>
<dbReference type="PRINTS" id="PR01849">
    <property type="entry name" value="UBIQUITINACT"/>
</dbReference>
<evidence type="ECO:0000256" key="1">
    <source>
        <dbReference type="ARBA" id="ARBA00004906"/>
    </source>
</evidence>
<keyword evidence="7" id="KW-1185">Reference proteome</keyword>
<dbReference type="NCBIfam" id="TIGR01408">
    <property type="entry name" value="Ube1"/>
    <property type="match status" value="1"/>
</dbReference>
<dbReference type="InterPro" id="IPR045886">
    <property type="entry name" value="ThiF/MoeB/HesA"/>
</dbReference>
<dbReference type="Pfam" id="PF10585">
    <property type="entry name" value="UBA_E1_SCCH"/>
    <property type="match status" value="1"/>
</dbReference>
<dbReference type="Gene3D" id="3.40.50.12550">
    <property type="entry name" value="Ubiquitin-activating enzyme E1, inactive adenylation domain, subdomain 2"/>
    <property type="match status" value="1"/>
</dbReference>
<feature type="domain" description="Ubiquitin-activating enzyme E1 C-terminal" evidence="5">
    <location>
        <begin position="907"/>
        <end position="1052"/>
    </location>
</feature>
<dbReference type="EMBL" id="PGGS01000370">
    <property type="protein sequence ID" value="PNH04660.1"/>
    <property type="molecule type" value="Genomic_DNA"/>
</dbReference>
<dbReference type="FunFam" id="3.50.50.80:FF:000001">
    <property type="entry name" value="ubiquitin-like modifier-activating enzyme 1"/>
    <property type="match status" value="1"/>
</dbReference>
<feature type="non-terminal residue" evidence="6">
    <location>
        <position position="1052"/>
    </location>
</feature>
<dbReference type="PANTHER" id="PTHR10953">
    <property type="entry name" value="UBIQUITIN-ACTIVATING ENZYME E1"/>
    <property type="match status" value="1"/>
</dbReference>
<reference evidence="6 7" key="1">
    <citation type="journal article" date="2017" name="Mol. Biol. Evol.">
        <title>The 4-celled Tetrabaena socialis nuclear genome reveals the essential components for genetic control of cell number at the origin of multicellularity in the volvocine lineage.</title>
        <authorList>
            <person name="Featherston J."/>
            <person name="Arakaki Y."/>
            <person name="Hanschen E.R."/>
            <person name="Ferris P.J."/>
            <person name="Michod R.E."/>
            <person name="Olson B.J.S.C."/>
            <person name="Nozaki H."/>
            <person name="Durand P.M."/>
        </authorList>
    </citation>
    <scope>NUCLEOTIDE SEQUENCE [LARGE SCALE GENOMIC DNA]</scope>
    <source>
        <strain evidence="6 7">NIES-571</strain>
    </source>
</reference>
<dbReference type="InterPro" id="IPR018965">
    <property type="entry name" value="Ub-activating_enz_E1_C"/>
</dbReference>
<proteinExistence type="inferred from homology"/>
<dbReference type="InterPro" id="IPR042449">
    <property type="entry name" value="Ub-E1_IAD_1"/>
</dbReference>
<dbReference type="GO" id="GO:0016925">
    <property type="term" value="P:protein sumoylation"/>
    <property type="evidence" value="ECO:0007669"/>
    <property type="project" value="TreeGrafter"/>
</dbReference>
<dbReference type="Proteomes" id="UP000236333">
    <property type="component" value="Unassembled WGS sequence"/>
</dbReference>
<comment type="pathway">
    <text evidence="1">Protein modification; protein ubiquitination.</text>
</comment>
<dbReference type="Pfam" id="PF00899">
    <property type="entry name" value="ThiF"/>
    <property type="match status" value="2"/>
</dbReference>
<dbReference type="Gene3D" id="3.50.50.80">
    <property type="entry name" value="Ubiquitin-activating enzyme E1, inactive adenylation domain, subdomain 1"/>
    <property type="match status" value="1"/>
</dbReference>
<evidence type="ECO:0000256" key="2">
    <source>
        <dbReference type="ARBA" id="ARBA00005673"/>
    </source>
</evidence>
<dbReference type="SUPFAM" id="SSF69572">
    <property type="entry name" value="Activating enzymes of the ubiquitin-like proteins"/>
    <property type="match status" value="2"/>
</dbReference>
<dbReference type="PANTHER" id="PTHR10953:SF4">
    <property type="entry name" value="UBIQUITIN-ACTIVATING ENZYME E1 C-TERMINAL DOMAIN-CONTAINING PROTEIN"/>
    <property type="match status" value="1"/>
</dbReference>
<organism evidence="6 7">
    <name type="scientific">Tetrabaena socialis</name>
    <dbReference type="NCBI Taxonomy" id="47790"/>
    <lineage>
        <taxon>Eukaryota</taxon>
        <taxon>Viridiplantae</taxon>
        <taxon>Chlorophyta</taxon>
        <taxon>core chlorophytes</taxon>
        <taxon>Chlorophyceae</taxon>
        <taxon>CS clade</taxon>
        <taxon>Chlamydomonadales</taxon>
        <taxon>Tetrabaenaceae</taxon>
        <taxon>Tetrabaena</taxon>
    </lineage>
</organism>
<evidence type="ECO:0000313" key="7">
    <source>
        <dbReference type="Proteomes" id="UP000236333"/>
    </source>
</evidence>
<dbReference type="AlphaFoldDB" id="A0A2J7ZWL2"/>
<dbReference type="GO" id="GO:0005737">
    <property type="term" value="C:cytoplasm"/>
    <property type="evidence" value="ECO:0007669"/>
    <property type="project" value="TreeGrafter"/>
</dbReference>
<dbReference type="InterPro" id="IPR000011">
    <property type="entry name" value="UBQ/SUMO-activ_enz_E1-like"/>
</dbReference>
<dbReference type="InterPro" id="IPR000594">
    <property type="entry name" value="ThiF_NAD_FAD-bd"/>
</dbReference>
<dbReference type="OrthoDB" id="10252231at2759"/>
<accession>A0A2J7ZWL2</accession>
<dbReference type="Gene3D" id="3.40.50.720">
    <property type="entry name" value="NAD(P)-binding Rossmann-like Domain"/>
    <property type="match status" value="1"/>
</dbReference>
<protein>
    <submittedName>
        <fullName evidence="6">Ubiquitin-activating enzyme E1 1</fullName>
    </submittedName>
</protein>
<dbReference type="SMART" id="SM00985">
    <property type="entry name" value="UBA_e1_C"/>
    <property type="match status" value="1"/>
</dbReference>